<feature type="domain" description="PIN" evidence="1">
    <location>
        <begin position="216"/>
        <end position="272"/>
    </location>
</feature>
<dbReference type="GO" id="GO:0005634">
    <property type="term" value="C:nucleus"/>
    <property type="evidence" value="ECO:0007669"/>
    <property type="project" value="TreeGrafter"/>
</dbReference>
<accession>A0A915KUL8</accession>
<dbReference type="PANTHER" id="PTHR16161">
    <property type="entry name" value="TRANSCRIPTIONAL PROTEIN SWT1"/>
    <property type="match status" value="1"/>
</dbReference>
<keyword evidence="2" id="KW-1185">Reference proteome</keyword>
<evidence type="ECO:0000313" key="3">
    <source>
        <dbReference type="WBParaSite" id="nRc.2.0.1.t41273-RA"/>
    </source>
</evidence>
<dbReference type="Gene3D" id="3.40.50.1010">
    <property type="entry name" value="5'-nuclease"/>
    <property type="match status" value="1"/>
</dbReference>
<evidence type="ECO:0000313" key="2">
    <source>
        <dbReference type="Proteomes" id="UP000887565"/>
    </source>
</evidence>
<protein>
    <submittedName>
        <fullName evidence="3">PIN domain-containing protein</fullName>
    </submittedName>
</protein>
<name>A0A915KUL8_ROMCU</name>
<dbReference type="InterPro" id="IPR036020">
    <property type="entry name" value="WW_dom_sf"/>
</dbReference>
<dbReference type="Pfam" id="PF13638">
    <property type="entry name" value="PIN_4"/>
    <property type="match status" value="1"/>
</dbReference>
<dbReference type="WBParaSite" id="nRc.2.0.1.t41273-RA">
    <property type="protein sequence ID" value="nRc.2.0.1.t41273-RA"/>
    <property type="gene ID" value="nRc.2.0.1.g41273"/>
</dbReference>
<dbReference type="PANTHER" id="PTHR16161:SF0">
    <property type="entry name" value="TRANSCRIPTIONAL PROTEIN SWT1"/>
    <property type="match status" value="1"/>
</dbReference>
<evidence type="ECO:0000259" key="1">
    <source>
        <dbReference type="Pfam" id="PF13638"/>
    </source>
</evidence>
<dbReference type="SUPFAM" id="SSF88723">
    <property type="entry name" value="PIN domain-like"/>
    <property type="match status" value="1"/>
</dbReference>
<dbReference type="InterPro" id="IPR002716">
    <property type="entry name" value="PIN_dom"/>
</dbReference>
<reference evidence="3" key="1">
    <citation type="submission" date="2022-11" db="UniProtKB">
        <authorList>
            <consortium name="WormBaseParasite"/>
        </authorList>
    </citation>
    <scope>IDENTIFICATION</scope>
</reference>
<dbReference type="InterPro" id="IPR052626">
    <property type="entry name" value="SWT1_Regulator"/>
</dbReference>
<dbReference type="AlphaFoldDB" id="A0A915KUL8"/>
<dbReference type="Gene3D" id="2.20.70.10">
    <property type="match status" value="1"/>
</dbReference>
<proteinExistence type="predicted"/>
<dbReference type="SUPFAM" id="SSF51045">
    <property type="entry name" value="WW domain"/>
    <property type="match status" value="1"/>
</dbReference>
<sequence>MRIRMASFIGKKRKSAELSPFPNELTSIKRILVKDEPMLIDDECHPSTSIFLNGNAIKVGPKIAPNPVLLPSSSSPTIPLPPDWIICHSKRLNRPYYFNTTTGKVPPLTSNAMPNTSYVPGDQRSTFNGINNGQKVSQSTFSSVKILPNIKTENAPITNIKQEIVFDEPMDVDNDVVNQIRRDFGQDLNKISMKTGDENIWNIDNTFRERHALVYVVIDTNIWLKHLEFVKEIEKMRFNREVAIIVVPYVVLQELDFLKDSKKRHARLKRNVTFVSSCKA</sequence>
<dbReference type="Proteomes" id="UP000887565">
    <property type="component" value="Unplaced"/>
</dbReference>
<dbReference type="InterPro" id="IPR029060">
    <property type="entry name" value="PIN-like_dom_sf"/>
</dbReference>
<organism evidence="2 3">
    <name type="scientific">Romanomermis culicivorax</name>
    <name type="common">Nematode worm</name>
    <dbReference type="NCBI Taxonomy" id="13658"/>
    <lineage>
        <taxon>Eukaryota</taxon>
        <taxon>Metazoa</taxon>
        <taxon>Ecdysozoa</taxon>
        <taxon>Nematoda</taxon>
        <taxon>Enoplea</taxon>
        <taxon>Dorylaimia</taxon>
        <taxon>Mermithida</taxon>
        <taxon>Mermithoidea</taxon>
        <taxon>Mermithidae</taxon>
        <taxon>Romanomermis</taxon>
    </lineage>
</organism>